<comment type="subcellular location">
    <subcellularLocation>
        <location evidence="1">Cell outer membrane</location>
        <topology evidence="1">Lipid-anchor</topology>
    </subcellularLocation>
</comment>
<dbReference type="PROSITE" id="PS51257">
    <property type="entry name" value="PROKAR_LIPOPROTEIN"/>
    <property type="match status" value="1"/>
</dbReference>
<organism evidence="7">
    <name type="scientific">hydrothermal vent metagenome</name>
    <dbReference type="NCBI Taxonomy" id="652676"/>
    <lineage>
        <taxon>unclassified sequences</taxon>
        <taxon>metagenomes</taxon>
        <taxon>ecological metagenomes</taxon>
    </lineage>
</organism>
<accession>A0A3B0WMU1</accession>
<gene>
    <name evidence="7" type="ORF">MNBD_GAMMA05-1192</name>
</gene>
<evidence type="ECO:0000256" key="6">
    <source>
        <dbReference type="ARBA" id="ARBA00023288"/>
    </source>
</evidence>
<keyword evidence="4" id="KW-0564">Palmitate</keyword>
<proteinExistence type="predicted"/>
<keyword evidence="2" id="KW-0732">Signal</keyword>
<evidence type="ECO:0000256" key="5">
    <source>
        <dbReference type="ARBA" id="ARBA00023237"/>
    </source>
</evidence>
<dbReference type="EMBL" id="UOFE01000035">
    <property type="protein sequence ID" value="VAW53683.1"/>
    <property type="molecule type" value="Genomic_DNA"/>
</dbReference>
<evidence type="ECO:0000256" key="2">
    <source>
        <dbReference type="ARBA" id="ARBA00022729"/>
    </source>
</evidence>
<evidence type="ECO:0000256" key="3">
    <source>
        <dbReference type="ARBA" id="ARBA00023136"/>
    </source>
</evidence>
<protein>
    <recommendedName>
        <fullName evidence="8">Lipoprotein</fullName>
    </recommendedName>
</protein>
<dbReference type="InterPro" id="IPR032831">
    <property type="entry name" value="LptM_cons"/>
</dbReference>
<evidence type="ECO:0008006" key="8">
    <source>
        <dbReference type="Google" id="ProtNLM"/>
    </source>
</evidence>
<dbReference type="AlphaFoldDB" id="A0A3B0WMU1"/>
<keyword evidence="6" id="KW-0449">Lipoprotein</keyword>
<dbReference type="NCBIfam" id="NF047847">
    <property type="entry name" value="SS_mature_LptM"/>
    <property type="match status" value="1"/>
</dbReference>
<evidence type="ECO:0000256" key="1">
    <source>
        <dbReference type="ARBA" id="ARBA00004459"/>
    </source>
</evidence>
<keyword evidence="5" id="KW-0998">Cell outer membrane</keyword>
<evidence type="ECO:0000256" key="4">
    <source>
        <dbReference type="ARBA" id="ARBA00023139"/>
    </source>
</evidence>
<reference evidence="7" key="1">
    <citation type="submission" date="2018-06" db="EMBL/GenBank/DDBJ databases">
        <authorList>
            <person name="Zhirakovskaya E."/>
        </authorList>
    </citation>
    <scope>NUCLEOTIDE SEQUENCE</scope>
</reference>
<evidence type="ECO:0000313" key="7">
    <source>
        <dbReference type="EMBL" id="VAW53683.1"/>
    </source>
</evidence>
<keyword evidence="3" id="KW-0472">Membrane</keyword>
<sequence>MVEFNRMKKSYLLSVVMLLFLLSACGMQGDLYLPEEENKAENEK</sequence>
<name>A0A3B0WMU1_9ZZZZ</name>